<dbReference type="AlphaFoldDB" id="A0A7L0MHM9"/>
<keyword evidence="6" id="KW-0175">Coiled coil</keyword>
<name>A0A7L0MHM9_9PSIT</name>
<proteinExistence type="predicted"/>
<dbReference type="PANTHER" id="PTHR14594">
    <property type="entry name" value="CENTROSOMAL PROTEIN OF 70 KDA"/>
    <property type="match status" value="1"/>
</dbReference>
<evidence type="ECO:0000313" key="10">
    <source>
        <dbReference type="Proteomes" id="UP000531168"/>
    </source>
</evidence>
<dbReference type="PANTHER" id="PTHR14594:SF1">
    <property type="entry name" value="CENTROSOMAL PROTEIN OF 70 KDA"/>
    <property type="match status" value="1"/>
</dbReference>
<organism evidence="9 10">
    <name type="scientific">Amazona guildingii</name>
    <dbReference type="NCBI Taxonomy" id="175529"/>
    <lineage>
        <taxon>Eukaryota</taxon>
        <taxon>Metazoa</taxon>
        <taxon>Chordata</taxon>
        <taxon>Craniata</taxon>
        <taxon>Vertebrata</taxon>
        <taxon>Euteleostomi</taxon>
        <taxon>Archelosauria</taxon>
        <taxon>Archosauria</taxon>
        <taxon>Dinosauria</taxon>
        <taxon>Saurischia</taxon>
        <taxon>Theropoda</taxon>
        <taxon>Coelurosauria</taxon>
        <taxon>Aves</taxon>
        <taxon>Neognathae</taxon>
        <taxon>Neoaves</taxon>
        <taxon>Telluraves</taxon>
        <taxon>Australaves</taxon>
        <taxon>Psittaciformes</taxon>
        <taxon>Psittacidae</taxon>
        <taxon>Amazona</taxon>
    </lineage>
</organism>
<evidence type="ECO:0000256" key="2">
    <source>
        <dbReference type="ARBA" id="ARBA00011832"/>
    </source>
</evidence>
<dbReference type="Proteomes" id="UP000531168">
    <property type="component" value="Unassembled WGS sequence"/>
</dbReference>
<evidence type="ECO:0000313" key="9">
    <source>
        <dbReference type="EMBL" id="NXK80108.1"/>
    </source>
</evidence>
<gene>
    <name evidence="9" type="primary">Cep70_0</name>
    <name evidence="9" type="ORF">AMAGUI_R01819</name>
</gene>
<comment type="function">
    <text evidence="8">Plays a role in the organization of both preexisting and nascent microtubules in interphase cells. During mitosis, required for the organization and orientation of the mitotic spindle.</text>
</comment>
<evidence type="ECO:0000256" key="1">
    <source>
        <dbReference type="ARBA" id="ARBA00004300"/>
    </source>
</evidence>
<evidence type="ECO:0000256" key="8">
    <source>
        <dbReference type="ARBA" id="ARBA00025273"/>
    </source>
</evidence>
<feature type="non-terminal residue" evidence="9">
    <location>
        <position position="245"/>
    </location>
</feature>
<evidence type="ECO:0000256" key="3">
    <source>
        <dbReference type="ARBA" id="ARBA00018408"/>
    </source>
</evidence>
<comment type="caution">
    <text evidence="9">The sequence shown here is derived from an EMBL/GenBank/DDBJ whole genome shotgun (WGS) entry which is preliminary data.</text>
</comment>
<evidence type="ECO:0000256" key="7">
    <source>
        <dbReference type="ARBA" id="ARBA00023212"/>
    </source>
</evidence>
<dbReference type="GO" id="GO:0060271">
    <property type="term" value="P:cilium assembly"/>
    <property type="evidence" value="ECO:0007669"/>
    <property type="project" value="InterPro"/>
</dbReference>
<reference evidence="9 10" key="1">
    <citation type="submission" date="2019-09" db="EMBL/GenBank/DDBJ databases">
        <title>Bird 10,000 Genomes (B10K) Project - Family phase.</title>
        <authorList>
            <person name="Zhang G."/>
        </authorList>
    </citation>
    <scope>NUCLEOTIDE SEQUENCE [LARGE SCALE GENOMIC DNA]</scope>
    <source>
        <strain evidence="9">B10K-DU-001-46</strain>
        <tissue evidence="9">Muscle</tissue>
    </source>
</reference>
<keyword evidence="7" id="KW-0206">Cytoskeleton</keyword>
<evidence type="ECO:0000256" key="4">
    <source>
        <dbReference type="ARBA" id="ARBA00022490"/>
    </source>
</evidence>
<accession>A0A7L0MHM9</accession>
<sequence>LKVLSHIDSILQSPRAPPLIYRRSKGPVQNYIKENGQECGFEHLPLTVEMWADQLMALKDLHRSLKKLSLELAPWHTEDPQDNRESIQVKDLQFIVDAILEEIENKEKTSQTASVPTLLAIVSHFQKLFDVNSLSGIYPRMHEVYTKLGEMTNAMRNLQELLELDSSAPPTVVVNTVGKLCDIINENVTEQVQQLLGTQDIHSIINKLEEHECFFPPFQALIQDLLCLLDICNLDDILPTVQKLK</sequence>
<keyword evidence="5" id="KW-0802">TPR repeat</keyword>
<keyword evidence="4" id="KW-0963">Cytoplasm</keyword>
<dbReference type="GO" id="GO:0043015">
    <property type="term" value="F:gamma-tubulin binding"/>
    <property type="evidence" value="ECO:0007669"/>
    <property type="project" value="InterPro"/>
</dbReference>
<dbReference type="GO" id="GO:0005813">
    <property type="term" value="C:centrosome"/>
    <property type="evidence" value="ECO:0007669"/>
    <property type="project" value="UniProtKB-SubCell"/>
</dbReference>
<keyword evidence="10" id="KW-1185">Reference proteome</keyword>
<evidence type="ECO:0000256" key="5">
    <source>
        <dbReference type="ARBA" id="ARBA00022803"/>
    </source>
</evidence>
<evidence type="ECO:0000256" key="6">
    <source>
        <dbReference type="ARBA" id="ARBA00023054"/>
    </source>
</evidence>
<protein>
    <recommendedName>
        <fullName evidence="3">Centrosomal protein of 70 kDa</fullName>
    </recommendedName>
</protein>
<dbReference type="InterPro" id="IPR037692">
    <property type="entry name" value="CEP70"/>
</dbReference>
<dbReference type="GO" id="GO:0070507">
    <property type="term" value="P:regulation of microtubule cytoskeleton organization"/>
    <property type="evidence" value="ECO:0007669"/>
    <property type="project" value="InterPro"/>
</dbReference>
<comment type="subunit">
    <text evidence="2">Directly interacts with tubulin-gamma; this interaction determines centrosomal localization.</text>
</comment>
<comment type="subcellular location">
    <subcellularLocation>
        <location evidence="1">Cytoplasm</location>
        <location evidence="1">Cytoskeleton</location>
        <location evidence="1">Microtubule organizing center</location>
        <location evidence="1">Centrosome</location>
    </subcellularLocation>
</comment>
<feature type="non-terminal residue" evidence="9">
    <location>
        <position position="1"/>
    </location>
</feature>
<dbReference type="EMBL" id="VXAR01009774">
    <property type="protein sequence ID" value="NXK80108.1"/>
    <property type="molecule type" value="Genomic_DNA"/>
</dbReference>